<organism evidence="2 3">
    <name type="scientific">Podarcis lilfordi</name>
    <name type="common">Lilford's wall lizard</name>
    <dbReference type="NCBI Taxonomy" id="74358"/>
    <lineage>
        <taxon>Eukaryota</taxon>
        <taxon>Metazoa</taxon>
        <taxon>Chordata</taxon>
        <taxon>Craniata</taxon>
        <taxon>Vertebrata</taxon>
        <taxon>Euteleostomi</taxon>
        <taxon>Lepidosauria</taxon>
        <taxon>Squamata</taxon>
        <taxon>Bifurcata</taxon>
        <taxon>Unidentata</taxon>
        <taxon>Episquamata</taxon>
        <taxon>Laterata</taxon>
        <taxon>Lacertibaenia</taxon>
        <taxon>Lacertidae</taxon>
        <taxon>Podarcis</taxon>
    </lineage>
</organism>
<proteinExistence type="predicted"/>
<reference evidence="2" key="1">
    <citation type="submission" date="2022-12" db="EMBL/GenBank/DDBJ databases">
        <authorList>
            <person name="Alioto T."/>
            <person name="Alioto T."/>
            <person name="Gomez Garrido J."/>
        </authorList>
    </citation>
    <scope>NUCLEOTIDE SEQUENCE</scope>
</reference>
<evidence type="ECO:0000256" key="1">
    <source>
        <dbReference type="SAM" id="MobiDB-lite"/>
    </source>
</evidence>
<feature type="region of interest" description="Disordered" evidence="1">
    <location>
        <begin position="1"/>
        <end position="66"/>
    </location>
</feature>
<protein>
    <submittedName>
        <fullName evidence="2">Uncharacterized protein</fullName>
    </submittedName>
</protein>
<keyword evidence="3" id="KW-1185">Reference proteome</keyword>
<gene>
    <name evidence="2" type="ORF">PODLI_1B014848</name>
</gene>
<dbReference type="AlphaFoldDB" id="A0AA35NWH8"/>
<evidence type="ECO:0000313" key="3">
    <source>
        <dbReference type="Proteomes" id="UP001178461"/>
    </source>
</evidence>
<name>A0AA35NWH8_9SAUR</name>
<dbReference type="Proteomes" id="UP001178461">
    <property type="component" value="Chromosome 1"/>
</dbReference>
<sequence length="66" mass="7062">MAGAEVKSVQFPRWAESDRESLESGPRAEAAKPCQPAGRPPHLAPSLRGNMHTTPGARGSAREDPR</sequence>
<evidence type="ECO:0000313" key="2">
    <source>
        <dbReference type="EMBL" id="CAI5764095.1"/>
    </source>
</evidence>
<dbReference type="EMBL" id="OX395126">
    <property type="protein sequence ID" value="CAI5764095.1"/>
    <property type="molecule type" value="Genomic_DNA"/>
</dbReference>
<feature type="non-terminal residue" evidence="2">
    <location>
        <position position="66"/>
    </location>
</feature>
<accession>A0AA35NWH8</accession>